<dbReference type="RefSeq" id="WP_076555544.1">
    <property type="nucleotide sequence ID" value="NZ_FTNU01000011.1"/>
</dbReference>
<dbReference type="EMBL" id="FTNU01000011">
    <property type="protein sequence ID" value="SIR96940.1"/>
    <property type="molecule type" value="Genomic_DNA"/>
</dbReference>
<dbReference type="AlphaFoldDB" id="A0A1N7F9E9"/>
<dbReference type="PROSITE" id="PS01148">
    <property type="entry name" value="UPF0033"/>
    <property type="match status" value="1"/>
</dbReference>
<evidence type="ECO:0000313" key="3">
    <source>
        <dbReference type="EMBL" id="SIR96940.1"/>
    </source>
</evidence>
<accession>A0A1N7F9E9</accession>
<dbReference type="Gene3D" id="3.30.110.40">
    <property type="entry name" value="TusA-like domain"/>
    <property type="match status" value="1"/>
</dbReference>
<evidence type="ECO:0000256" key="1">
    <source>
        <dbReference type="ARBA" id="ARBA00008984"/>
    </source>
</evidence>
<reference evidence="4" key="1">
    <citation type="submission" date="2017-01" db="EMBL/GenBank/DDBJ databases">
        <authorList>
            <person name="Varghese N."/>
            <person name="Submissions S."/>
        </authorList>
    </citation>
    <scope>NUCLEOTIDE SEQUENCE [LARGE SCALE GENOMIC DNA]</scope>
    <source>
        <strain evidence="4">DSM 21768</strain>
    </source>
</reference>
<dbReference type="PANTHER" id="PTHR33279">
    <property type="entry name" value="SULFUR CARRIER PROTEIN YEDF-RELATED"/>
    <property type="match status" value="1"/>
</dbReference>
<feature type="domain" description="UPF0033" evidence="2">
    <location>
        <begin position="8"/>
        <end position="32"/>
    </location>
</feature>
<organism evidence="3 4">
    <name type="scientific">Moraxella cuniculi DSM 21768</name>
    <dbReference type="NCBI Taxonomy" id="1122245"/>
    <lineage>
        <taxon>Bacteria</taxon>
        <taxon>Pseudomonadati</taxon>
        <taxon>Pseudomonadota</taxon>
        <taxon>Gammaproteobacteria</taxon>
        <taxon>Moraxellales</taxon>
        <taxon>Moraxellaceae</taxon>
        <taxon>Moraxella</taxon>
    </lineage>
</organism>
<dbReference type="Proteomes" id="UP000187495">
    <property type="component" value="Unassembled WGS sequence"/>
</dbReference>
<proteinExistence type="inferred from homology"/>
<evidence type="ECO:0000313" key="4">
    <source>
        <dbReference type="Proteomes" id="UP000187495"/>
    </source>
</evidence>
<keyword evidence="4" id="KW-1185">Reference proteome</keyword>
<evidence type="ECO:0000259" key="2">
    <source>
        <dbReference type="PROSITE" id="PS01148"/>
    </source>
</evidence>
<comment type="similarity">
    <text evidence="1">Belongs to the sulfur carrier protein TusA family.</text>
</comment>
<dbReference type="InterPro" id="IPR036868">
    <property type="entry name" value="TusA-like_sf"/>
</dbReference>
<dbReference type="Pfam" id="PF01206">
    <property type="entry name" value="TusA"/>
    <property type="match status" value="1"/>
</dbReference>
<dbReference type="InterPro" id="IPR001455">
    <property type="entry name" value="TusA-like"/>
</dbReference>
<dbReference type="SUPFAM" id="SSF64307">
    <property type="entry name" value="SirA-like"/>
    <property type="match status" value="1"/>
</dbReference>
<dbReference type="NCBIfam" id="NF001423">
    <property type="entry name" value="PRK00299.1"/>
    <property type="match status" value="1"/>
</dbReference>
<dbReference type="PANTHER" id="PTHR33279:SF2">
    <property type="entry name" value="SULFUR CARRIER PROTEIN TUSA"/>
    <property type="match status" value="1"/>
</dbReference>
<sequence>MTTIHHTLDTTGLICPEPVMLLHKTMRQAAAGECIEIHATDPATMRDIPNFCRHLGHQLLVQEQLSEGSYRYLVQKKSA</sequence>
<name>A0A1N7F9E9_9GAMM</name>
<protein>
    <submittedName>
        <fullName evidence="3">tRNA 2-thiouridine synthesizing protein A</fullName>
    </submittedName>
</protein>
<dbReference type="STRING" id="34061.B0189_09495"/>
<gene>
    <name evidence="3" type="ORF">SAMN02745664_11113</name>
</gene>